<reference evidence="1 2" key="1">
    <citation type="submission" date="2017-10" db="EMBL/GenBank/DDBJ databases">
        <title>Extensive intraspecific genome diversity in a model arbuscular mycorrhizal fungus.</title>
        <authorList>
            <person name="Chen E.C.H."/>
            <person name="Morin E."/>
            <person name="Baudet D."/>
            <person name="Noel J."/>
            <person name="Ndikumana S."/>
            <person name="Charron P."/>
            <person name="St-Onge C."/>
            <person name="Giorgi J."/>
            <person name="Grigoriev I.V."/>
            <person name="Roux C."/>
            <person name="Martin F.M."/>
            <person name="Corradi N."/>
        </authorList>
    </citation>
    <scope>NUCLEOTIDE SEQUENCE [LARGE SCALE GENOMIC DNA]</scope>
    <source>
        <strain evidence="1 2">A1</strain>
    </source>
</reference>
<evidence type="ECO:0000313" key="2">
    <source>
        <dbReference type="Proteomes" id="UP000232688"/>
    </source>
</evidence>
<dbReference type="Proteomes" id="UP000232688">
    <property type="component" value="Unassembled WGS sequence"/>
</dbReference>
<proteinExistence type="predicted"/>
<comment type="caution">
    <text evidence="1">The sequence shown here is derived from an EMBL/GenBank/DDBJ whole genome shotgun (WGS) entry which is preliminary data.</text>
</comment>
<protein>
    <submittedName>
        <fullName evidence="1">Uncharacterized protein</fullName>
    </submittedName>
</protein>
<evidence type="ECO:0000313" key="1">
    <source>
        <dbReference type="EMBL" id="PKC50272.1"/>
    </source>
</evidence>
<accession>A0A2N0QGT9</accession>
<dbReference type="VEuPathDB" id="FungiDB:RhiirA1_486876"/>
<organism evidence="1 2">
    <name type="scientific">Rhizophagus irregularis</name>
    <dbReference type="NCBI Taxonomy" id="588596"/>
    <lineage>
        <taxon>Eukaryota</taxon>
        <taxon>Fungi</taxon>
        <taxon>Fungi incertae sedis</taxon>
        <taxon>Mucoromycota</taxon>
        <taxon>Glomeromycotina</taxon>
        <taxon>Glomeromycetes</taxon>
        <taxon>Glomerales</taxon>
        <taxon>Glomeraceae</taxon>
        <taxon>Rhizophagus</taxon>
    </lineage>
</organism>
<dbReference type="EMBL" id="LLXH01010516">
    <property type="protein sequence ID" value="PKC50272.1"/>
    <property type="molecule type" value="Genomic_DNA"/>
</dbReference>
<name>A0A2N0QGT9_9GLOM</name>
<sequence>MPQVQWSQIISEVIASAFYYENWQLAFNSVDYLAQDNEASPLQHFWALSIQGHEEIAKAPT</sequence>
<gene>
    <name evidence="1" type="ORF">RhiirA1_486876</name>
</gene>
<reference evidence="1 2" key="2">
    <citation type="submission" date="2017-10" db="EMBL/GenBank/DDBJ databases">
        <title>Genome analyses suggest a sexual origin of heterokaryosis in a supposedly ancient asexual fungus.</title>
        <authorList>
            <person name="Corradi N."/>
            <person name="Sedzielewska K."/>
            <person name="Noel J."/>
            <person name="Charron P."/>
            <person name="Farinelli L."/>
            <person name="Marton T."/>
            <person name="Kruger M."/>
            <person name="Pelin A."/>
            <person name="Brachmann A."/>
            <person name="Corradi N."/>
        </authorList>
    </citation>
    <scope>NUCLEOTIDE SEQUENCE [LARGE SCALE GENOMIC DNA]</scope>
    <source>
        <strain evidence="1 2">A1</strain>
    </source>
</reference>
<dbReference type="AlphaFoldDB" id="A0A2N0QGT9"/>